<name>A0A1G4KDB4_9SACH</name>
<keyword evidence="1" id="KW-0812">Transmembrane</keyword>
<keyword evidence="1" id="KW-1133">Transmembrane helix</keyword>
<reference evidence="3" key="1">
    <citation type="submission" date="2016-03" db="EMBL/GenBank/DDBJ databases">
        <authorList>
            <person name="Devillers Hugo."/>
        </authorList>
    </citation>
    <scope>NUCLEOTIDE SEQUENCE [LARGE SCALE GENOMIC DNA]</scope>
</reference>
<accession>A0A1G4KDB4</accession>
<sequence>MNRWSKLLSKLGCQLYSTRASKRAQSRHDPVKIKANLSKSRNLLINALERQLNLGKVPAGDSQLGKTLDSVMRETLSDTSLTLQQMRRLFQLILQGKVSASTIDAAWKTSHPKREDMINIKEPQARVKSKKSVVEGRSELLEIHPSTSKEFHRTLNDLGPEITIPPNDESDVKQASNCPAHNGDIDLSSLQTFLETTEKSKREQHQFAQEQTRKYQWNASAGTLGALSPGMLIFNDNRYRKRPTLSKLLFWKGLDSQLPNSRGNQDHISSSAQLLLYDLKKGTRVLTSWKAQMTNLHIEYKDLFTVINGSSKPPEHLLEVITDLEREKWQLIGDAAVNGDSNLVFKRDRKDSKSGKAFSRATNIGLIVLLLGFTTYGVQLRRQRLQRVETHFCA</sequence>
<keyword evidence="3" id="KW-1185">Reference proteome</keyword>
<dbReference type="OrthoDB" id="4035871at2759"/>
<evidence type="ECO:0000313" key="3">
    <source>
        <dbReference type="Proteomes" id="UP000191144"/>
    </source>
</evidence>
<organism evidence="2 3">
    <name type="scientific">Lachancea meyersii CBS 8951</name>
    <dbReference type="NCBI Taxonomy" id="1266667"/>
    <lineage>
        <taxon>Eukaryota</taxon>
        <taxon>Fungi</taxon>
        <taxon>Dikarya</taxon>
        <taxon>Ascomycota</taxon>
        <taxon>Saccharomycotina</taxon>
        <taxon>Saccharomycetes</taxon>
        <taxon>Saccharomycetales</taxon>
        <taxon>Saccharomycetaceae</taxon>
        <taxon>Lachancea</taxon>
    </lineage>
</organism>
<evidence type="ECO:0000256" key="1">
    <source>
        <dbReference type="SAM" id="Phobius"/>
    </source>
</evidence>
<feature type="transmembrane region" description="Helical" evidence="1">
    <location>
        <begin position="357"/>
        <end position="378"/>
    </location>
</feature>
<keyword evidence="1" id="KW-0472">Membrane</keyword>
<protein>
    <submittedName>
        <fullName evidence="2">LAME_0H02278g1_1</fullName>
    </submittedName>
</protein>
<evidence type="ECO:0000313" key="2">
    <source>
        <dbReference type="EMBL" id="SCV02516.1"/>
    </source>
</evidence>
<dbReference type="AlphaFoldDB" id="A0A1G4KDB4"/>
<dbReference type="Proteomes" id="UP000191144">
    <property type="component" value="Chromosome H"/>
</dbReference>
<dbReference type="EMBL" id="LT598480">
    <property type="protein sequence ID" value="SCV02516.1"/>
    <property type="molecule type" value="Genomic_DNA"/>
</dbReference>
<gene>
    <name evidence="2" type="ORF">LAME_0H02278G</name>
</gene>
<proteinExistence type="predicted"/>